<dbReference type="PROSITE" id="PS00923">
    <property type="entry name" value="ASP_GLU_RACEMASE_1"/>
    <property type="match status" value="1"/>
</dbReference>
<dbReference type="NCBIfam" id="TIGR00035">
    <property type="entry name" value="asp_race"/>
    <property type="match status" value="1"/>
</dbReference>
<organism evidence="3 4">
    <name type="scientific">Clostridium aminobutyricum</name>
    <dbReference type="NCBI Taxonomy" id="33953"/>
    <lineage>
        <taxon>Bacteria</taxon>
        <taxon>Bacillati</taxon>
        <taxon>Bacillota</taxon>
        <taxon>Clostridia</taxon>
        <taxon>Eubacteriales</taxon>
        <taxon>Clostridiaceae</taxon>
        <taxon>Clostridium</taxon>
    </lineage>
</organism>
<sequence length="237" mass="26648">MREIGQKVLGVIGGMGPLASQLFYKMVIDKTDAHCDQEHLNLIILNHATMPDRTAAIKSGDLEELYHKLLHDAKFLEVGGADYIAIPCNTSHVLIDRLQKNLKIPMINMIKEAAMSVYCRYGEDFKLGILATDGTIETKLYQKECKALGISTVVPSRENQAKVMKLIYDGIKDGNPIDMKEFHEIEKELRDEGCKCVLMACTELSCFKQMNNLSDYFIDAMEILAERSIVLCGKKLK</sequence>
<evidence type="ECO:0000313" key="4">
    <source>
        <dbReference type="Proteomes" id="UP000664545"/>
    </source>
</evidence>
<comment type="similarity">
    <text evidence="1">Belongs to the aspartate/glutamate racemases family.</text>
</comment>
<dbReference type="RefSeq" id="WP_206581019.1">
    <property type="nucleotide sequence ID" value="NZ_JAFJZZ010000001.1"/>
</dbReference>
<evidence type="ECO:0000256" key="2">
    <source>
        <dbReference type="ARBA" id="ARBA00023235"/>
    </source>
</evidence>
<dbReference type="AlphaFoldDB" id="A0A939II45"/>
<dbReference type="InterPro" id="IPR018187">
    <property type="entry name" value="Asp/Glu_racemase_AS_1"/>
</dbReference>
<dbReference type="Proteomes" id="UP000664545">
    <property type="component" value="Unassembled WGS sequence"/>
</dbReference>
<dbReference type="InterPro" id="IPR004380">
    <property type="entry name" value="Asp_race"/>
</dbReference>
<dbReference type="InterPro" id="IPR001920">
    <property type="entry name" value="Asp/Glu_race"/>
</dbReference>
<dbReference type="EC" id="5.1.1.-" evidence="3"/>
<comment type="caution">
    <text evidence="3">The sequence shown here is derived from an EMBL/GenBank/DDBJ whole genome shotgun (WGS) entry which is preliminary data.</text>
</comment>
<evidence type="ECO:0000256" key="1">
    <source>
        <dbReference type="ARBA" id="ARBA00007847"/>
    </source>
</evidence>
<accession>A0A939II45</accession>
<evidence type="ECO:0000313" key="3">
    <source>
        <dbReference type="EMBL" id="MBN7772198.1"/>
    </source>
</evidence>
<dbReference type="EMBL" id="JAFJZZ010000001">
    <property type="protein sequence ID" value="MBN7772198.1"/>
    <property type="molecule type" value="Genomic_DNA"/>
</dbReference>
<dbReference type="SUPFAM" id="SSF53681">
    <property type="entry name" value="Aspartate/glutamate racemase"/>
    <property type="match status" value="2"/>
</dbReference>
<gene>
    <name evidence="3" type="ORF">JYB65_02375</name>
</gene>
<dbReference type="InterPro" id="IPR015942">
    <property type="entry name" value="Asp/Glu/hydantoin_racemase"/>
</dbReference>
<keyword evidence="4" id="KW-1185">Reference proteome</keyword>
<name>A0A939II45_CLOAM</name>
<dbReference type="PANTHER" id="PTHR21198">
    <property type="entry name" value="GLUTAMATE RACEMASE"/>
    <property type="match status" value="1"/>
</dbReference>
<dbReference type="GO" id="GO:0047661">
    <property type="term" value="F:amino-acid racemase activity"/>
    <property type="evidence" value="ECO:0007669"/>
    <property type="project" value="InterPro"/>
</dbReference>
<reference evidence="3" key="1">
    <citation type="submission" date="2021-02" db="EMBL/GenBank/DDBJ databases">
        <title>Abyssanaerobacter marinus gen.nov., sp., nov, anaerobic bacterium isolated from the Onnuri vent field of Indian Ocean and suggestion of Mogibacteriaceae fam. nov., and proposal of reclassification of ambiguous this family's genus member.</title>
        <authorList>
            <person name="Kim Y.J."/>
            <person name="Yang J.-A."/>
        </authorList>
    </citation>
    <scope>NUCLEOTIDE SEQUENCE</scope>
    <source>
        <strain evidence="3">DSM 2634</strain>
    </source>
</reference>
<protein>
    <submittedName>
        <fullName evidence="3">Amino acid racemase</fullName>
        <ecNumber evidence="3">5.1.1.-</ecNumber>
    </submittedName>
</protein>
<dbReference type="PANTHER" id="PTHR21198:SF7">
    <property type="entry name" value="ASPARTATE-GLUTAMATE RACEMASE FAMILY"/>
    <property type="match status" value="1"/>
</dbReference>
<dbReference type="Gene3D" id="3.40.50.1860">
    <property type="match status" value="2"/>
</dbReference>
<proteinExistence type="inferred from homology"/>
<dbReference type="Pfam" id="PF01177">
    <property type="entry name" value="Asp_Glu_race"/>
    <property type="match status" value="1"/>
</dbReference>
<keyword evidence="2 3" id="KW-0413">Isomerase</keyword>